<keyword evidence="3" id="KW-1185">Reference proteome</keyword>
<gene>
    <name evidence="2" type="ORF">J2X16_004234</name>
</gene>
<dbReference type="Proteomes" id="UP001180536">
    <property type="component" value="Unassembled WGS sequence"/>
</dbReference>
<evidence type="ECO:0000313" key="3">
    <source>
        <dbReference type="Proteomes" id="UP001180536"/>
    </source>
</evidence>
<evidence type="ECO:0000313" key="2">
    <source>
        <dbReference type="EMBL" id="MDR7298866.1"/>
    </source>
</evidence>
<dbReference type="EMBL" id="JAVDXQ010000006">
    <property type="protein sequence ID" value="MDR7298866.1"/>
    <property type="molecule type" value="Genomic_DNA"/>
</dbReference>
<organism evidence="2 3">
    <name type="scientific">Pelomonas aquatica</name>
    <dbReference type="NCBI Taxonomy" id="431058"/>
    <lineage>
        <taxon>Bacteria</taxon>
        <taxon>Pseudomonadati</taxon>
        <taxon>Pseudomonadota</taxon>
        <taxon>Betaproteobacteria</taxon>
        <taxon>Burkholderiales</taxon>
        <taxon>Sphaerotilaceae</taxon>
        <taxon>Roseateles</taxon>
    </lineage>
</organism>
<feature type="signal peptide" evidence="1">
    <location>
        <begin position="1"/>
        <end position="21"/>
    </location>
</feature>
<accession>A0ABU1ZGT0</accession>
<keyword evidence="1" id="KW-0732">Signal</keyword>
<name>A0ABU1ZGT0_9BURK</name>
<feature type="chain" id="PRO_5045999875" evidence="1">
    <location>
        <begin position="22"/>
        <end position="220"/>
    </location>
</feature>
<reference evidence="2 3" key="1">
    <citation type="submission" date="2023-07" db="EMBL/GenBank/DDBJ databases">
        <title>Sorghum-associated microbial communities from plants grown in Nebraska, USA.</title>
        <authorList>
            <person name="Schachtman D."/>
        </authorList>
    </citation>
    <scope>NUCLEOTIDE SEQUENCE [LARGE SCALE GENOMIC DNA]</scope>
    <source>
        <strain evidence="2 3">BE310</strain>
    </source>
</reference>
<evidence type="ECO:0000256" key="1">
    <source>
        <dbReference type="SAM" id="SignalP"/>
    </source>
</evidence>
<dbReference type="RefSeq" id="WP_310348106.1">
    <property type="nucleotide sequence ID" value="NZ_JAVDXQ010000006.1"/>
</dbReference>
<sequence length="220" mass="24470">MNDTKRRLLLALAALPLAAGAAETAVGGHGMAVFGGREGLYASHLPMFHAPHDSQIVLRFHLADAAADRTLRDTLAARPRLWTFDPETFDLLRLDPGHASPLREFKARFFEGHFERGGRPQAGEQRVVVDEVLLFRRLSPALRDAATGRYRLIGQGGEWFAFKTIDRRPDFDHIVRLDAPVPRGEVEVPLQGLERPGAAVQRAFQARGLAEVYFETGDLR</sequence>
<proteinExistence type="predicted"/>
<protein>
    <submittedName>
        <fullName evidence="2">Uncharacterized protein</fullName>
    </submittedName>
</protein>
<comment type="caution">
    <text evidence="2">The sequence shown here is derived from an EMBL/GenBank/DDBJ whole genome shotgun (WGS) entry which is preliminary data.</text>
</comment>